<sequence length="302" mass="34451">MLEVCLLGTGGMMPLPDRYLTALMTRYNGSSLVIDCGEGTQMAIKSCCWNFKPIDVICFTHFHADHISGLPGLLLTIGNAERTEPITFIGPKGLENVVNSLRVIAPDLPFPIKFIELTKNEEEIKIHGYRIKAFKVNHKITCYGYTINIDRAGKFDPEKAAKNQVPKMYWSKLQKGEVIVDGDITYRQDMILGKPRKGLKITYCTDTRPTQEIIDNAKEADLFICEGMYGEYEKLGNAKKYKHMTMYEAAEIAQKANVRQLWLTHYSPSTVYPENYLKAVKKIFENTHASRDGYYVEMFFEN</sequence>
<dbReference type="PANTHER" id="PTHR46018:SF2">
    <property type="entry name" value="ZINC PHOSPHODIESTERASE ELAC PROTEIN 1"/>
    <property type="match status" value="1"/>
</dbReference>
<keyword evidence="6 8" id="KW-0378">Hydrolase</keyword>
<dbReference type="PANTHER" id="PTHR46018">
    <property type="entry name" value="ZINC PHOSPHODIESTERASE ELAC PROTEIN 1"/>
    <property type="match status" value="1"/>
</dbReference>
<evidence type="ECO:0000256" key="4">
    <source>
        <dbReference type="ARBA" id="ARBA00022723"/>
    </source>
</evidence>
<accession>A0A1I0ZAJ8</accession>
<keyword evidence="4 8" id="KW-0479">Metal-binding</keyword>
<dbReference type="GO" id="GO:0042781">
    <property type="term" value="F:3'-tRNA processing endoribonuclease activity"/>
    <property type="evidence" value="ECO:0007669"/>
    <property type="project" value="UniProtKB-UniRule"/>
</dbReference>
<dbReference type="GO" id="GO:0008270">
    <property type="term" value="F:zinc ion binding"/>
    <property type="evidence" value="ECO:0007669"/>
    <property type="project" value="UniProtKB-UniRule"/>
</dbReference>
<feature type="binding site" evidence="8">
    <location>
        <position position="138"/>
    </location>
    <ligand>
        <name>Zn(2+)</name>
        <dbReference type="ChEBI" id="CHEBI:29105"/>
        <label>1</label>
        <note>catalytic</note>
    </ligand>
</feature>
<dbReference type="Gene3D" id="3.60.15.10">
    <property type="entry name" value="Ribonuclease Z/Hydroxyacylglutathione hydrolase-like"/>
    <property type="match status" value="1"/>
</dbReference>
<dbReference type="RefSeq" id="WP_092873064.1">
    <property type="nucleotide sequence ID" value="NZ_FOJY01000013.1"/>
</dbReference>
<dbReference type="OrthoDB" id="9800940at2"/>
<dbReference type="Pfam" id="PF12706">
    <property type="entry name" value="Lactamase_B_2"/>
    <property type="match status" value="1"/>
</dbReference>
<dbReference type="Proteomes" id="UP000198838">
    <property type="component" value="Unassembled WGS sequence"/>
</dbReference>
<feature type="binding site" evidence="8">
    <location>
        <position position="206"/>
    </location>
    <ligand>
        <name>Zn(2+)</name>
        <dbReference type="ChEBI" id="CHEBI:29105"/>
        <label>2</label>
        <note>catalytic</note>
    </ligand>
</feature>
<evidence type="ECO:0000256" key="1">
    <source>
        <dbReference type="ARBA" id="ARBA00011738"/>
    </source>
</evidence>
<evidence type="ECO:0000313" key="10">
    <source>
        <dbReference type="EMBL" id="SFB21438.1"/>
    </source>
</evidence>
<dbReference type="AlphaFoldDB" id="A0A1I0ZAJ8"/>
<comment type="similarity">
    <text evidence="8">Belongs to the RNase Z family.</text>
</comment>
<dbReference type="STRING" id="1120918.SAMN05216249_11367"/>
<evidence type="ECO:0000256" key="8">
    <source>
        <dbReference type="HAMAP-Rule" id="MF_01818"/>
    </source>
</evidence>
<dbReference type="InterPro" id="IPR013471">
    <property type="entry name" value="RNase_Z/BN"/>
</dbReference>
<keyword evidence="2 8" id="KW-0819">tRNA processing</keyword>
<dbReference type="CDD" id="cd07717">
    <property type="entry name" value="RNaseZ_ZiPD-like_MBL-fold"/>
    <property type="match status" value="1"/>
</dbReference>
<evidence type="ECO:0000256" key="6">
    <source>
        <dbReference type="ARBA" id="ARBA00022801"/>
    </source>
</evidence>
<comment type="cofactor">
    <cofactor evidence="8">
        <name>Zn(2+)</name>
        <dbReference type="ChEBI" id="CHEBI:29105"/>
    </cofactor>
    <text evidence="8">Binds 2 Zn(2+) ions.</text>
</comment>
<dbReference type="Pfam" id="PF23023">
    <property type="entry name" value="Anti-Pycsar_Apyc1"/>
    <property type="match status" value="1"/>
</dbReference>
<dbReference type="InterPro" id="IPR036866">
    <property type="entry name" value="RibonucZ/Hydroxyglut_hydro"/>
</dbReference>
<dbReference type="NCBIfam" id="NF000801">
    <property type="entry name" value="PRK00055.1-3"/>
    <property type="match status" value="1"/>
</dbReference>
<evidence type="ECO:0000256" key="5">
    <source>
        <dbReference type="ARBA" id="ARBA00022759"/>
    </source>
</evidence>
<proteinExistence type="inferred from homology"/>
<dbReference type="NCBIfam" id="TIGR02651">
    <property type="entry name" value="RNase_Z"/>
    <property type="match status" value="1"/>
</dbReference>
<comment type="catalytic activity">
    <reaction evidence="8">
        <text>Endonucleolytic cleavage of RNA, removing extra 3' nucleotides from tRNA precursor, generating 3' termini of tRNAs. A 3'-hydroxy group is left at the tRNA terminus and a 5'-phosphoryl group is left at the trailer molecule.</text>
        <dbReference type="EC" id="3.1.26.11"/>
    </reaction>
</comment>
<evidence type="ECO:0000313" key="11">
    <source>
        <dbReference type="Proteomes" id="UP000198838"/>
    </source>
</evidence>
<feature type="binding site" evidence="8">
    <location>
        <position position="206"/>
    </location>
    <ligand>
        <name>Zn(2+)</name>
        <dbReference type="ChEBI" id="CHEBI:29105"/>
        <label>1</label>
        <note>catalytic</note>
    </ligand>
</feature>
<comment type="subunit">
    <text evidence="1 8">Homodimer.</text>
</comment>
<feature type="active site" description="Proton acceptor" evidence="8">
    <location>
        <position position="65"/>
    </location>
</feature>
<keyword evidence="11" id="KW-1185">Reference proteome</keyword>
<feature type="binding site" evidence="8">
    <location>
        <position position="63"/>
    </location>
    <ligand>
        <name>Zn(2+)</name>
        <dbReference type="ChEBI" id="CHEBI:29105"/>
        <label>1</label>
        <note>catalytic</note>
    </ligand>
</feature>
<name>A0A1I0ZAJ8_9FIRM</name>
<feature type="binding site" evidence="8">
    <location>
        <position position="65"/>
    </location>
    <ligand>
        <name>Zn(2+)</name>
        <dbReference type="ChEBI" id="CHEBI:29105"/>
        <label>2</label>
        <note>catalytic</note>
    </ligand>
</feature>
<protein>
    <recommendedName>
        <fullName evidence="8">Ribonuclease Z</fullName>
        <shortName evidence="8">RNase Z</shortName>
        <ecNumber evidence="8">3.1.26.11</ecNumber>
    </recommendedName>
    <alternativeName>
        <fullName evidence="8">tRNA 3 endonuclease</fullName>
    </alternativeName>
    <alternativeName>
        <fullName evidence="8">tRNase Z</fullName>
    </alternativeName>
</protein>
<keyword evidence="5 8" id="KW-0255">Endonuclease</keyword>
<feature type="binding site" evidence="8">
    <location>
        <position position="66"/>
    </location>
    <ligand>
        <name>Zn(2+)</name>
        <dbReference type="ChEBI" id="CHEBI:29105"/>
        <label>2</label>
        <note>catalytic</note>
    </ligand>
</feature>
<keyword evidence="7 8" id="KW-0862">Zinc</keyword>
<feature type="binding site" evidence="8">
    <location>
        <position position="61"/>
    </location>
    <ligand>
        <name>Zn(2+)</name>
        <dbReference type="ChEBI" id="CHEBI:29105"/>
        <label>1</label>
        <note>catalytic</note>
    </ligand>
</feature>
<evidence type="ECO:0000256" key="3">
    <source>
        <dbReference type="ARBA" id="ARBA00022722"/>
    </source>
</evidence>
<evidence type="ECO:0000256" key="2">
    <source>
        <dbReference type="ARBA" id="ARBA00022694"/>
    </source>
</evidence>
<comment type="function">
    <text evidence="8">Zinc phosphodiesterase, which displays some tRNA 3'-processing endonuclease activity. Probably involved in tRNA maturation, by removing a 3'-trailer from precursor tRNA.</text>
</comment>
<evidence type="ECO:0000259" key="9">
    <source>
        <dbReference type="Pfam" id="PF12706"/>
    </source>
</evidence>
<dbReference type="EMBL" id="FOJY01000013">
    <property type="protein sequence ID" value="SFB21438.1"/>
    <property type="molecule type" value="Genomic_DNA"/>
</dbReference>
<dbReference type="SUPFAM" id="SSF56281">
    <property type="entry name" value="Metallo-hydrolase/oxidoreductase"/>
    <property type="match status" value="1"/>
</dbReference>
<dbReference type="EC" id="3.1.26.11" evidence="8"/>
<organism evidence="10 11">
    <name type="scientific">Acetitomaculum ruminis DSM 5522</name>
    <dbReference type="NCBI Taxonomy" id="1120918"/>
    <lineage>
        <taxon>Bacteria</taxon>
        <taxon>Bacillati</taxon>
        <taxon>Bacillota</taxon>
        <taxon>Clostridia</taxon>
        <taxon>Lachnospirales</taxon>
        <taxon>Lachnospiraceae</taxon>
        <taxon>Acetitomaculum</taxon>
    </lineage>
</organism>
<keyword evidence="3 8" id="KW-0540">Nuclease</keyword>
<dbReference type="HAMAP" id="MF_01818">
    <property type="entry name" value="RNase_Z_BN"/>
    <property type="match status" value="1"/>
</dbReference>
<feature type="domain" description="Metallo-beta-lactamase" evidence="9">
    <location>
        <begin position="197"/>
        <end position="266"/>
    </location>
</feature>
<reference evidence="10 11" key="1">
    <citation type="submission" date="2016-10" db="EMBL/GenBank/DDBJ databases">
        <authorList>
            <person name="de Groot N.N."/>
        </authorList>
    </citation>
    <scope>NUCLEOTIDE SEQUENCE [LARGE SCALE GENOMIC DNA]</scope>
    <source>
        <strain evidence="10 11">DSM 5522</strain>
    </source>
</reference>
<feature type="binding site" evidence="8">
    <location>
        <position position="265"/>
    </location>
    <ligand>
        <name>Zn(2+)</name>
        <dbReference type="ChEBI" id="CHEBI:29105"/>
        <label>2</label>
        <note>catalytic</note>
    </ligand>
</feature>
<evidence type="ECO:0000256" key="7">
    <source>
        <dbReference type="ARBA" id="ARBA00022833"/>
    </source>
</evidence>
<dbReference type="InterPro" id="IPR001279">
    <property type="entry name" value="Metallo-B-lactamas"/>
</dbReference>
<gene>
    <name evidence="8" type="primary">rnz</name>
    <name evidence="10" type="ORF">SAMN05216249_11367</name>
</gene>